<accession>A0A835XIH4</accession>
<evidence type="ECO:0000313" key="3">
    <source>
        <dbReference type="Proteomes" id="UP000612055"/>
    </source>
</evidence>
<comment type="caution">
    <text evidence="2">The sequence shown here is derived from an EMBL/GenBank/DDBJ whole genome shotgun (WGS) entry which is preliminary data.</text>
</comment>
<evidence type="ECO:0000313" key="2">
    <source>
        <dbReference type="EMBL" id="KAG2484426.1"/>
    </source>
</evidence>
<name>A0A835XIH4_9CHLO</name>
<organism evidence="2 3">
    <name type="scientific">Edaphochlamys debaryana</name>
    <dbReference type="NCBI Taxonomy" id="47281"/>
    <lineage>
        <taxon>Eukaryota</taxon>
        <taxon>Viridiplantae</taxon>
        <taxon>Chlorophyta</taxon>
        <taxon>core chlorophytes</taxon>
        <taxon>Chlorophyceae</taxon>
        <taxon>CS clade</taxon>
        <taxon>Chlamydomonadales</taxon>
        <taxon>Chlamydomonadales incertae sedis</taxon>
        <taxon>Edaphochlamys</taxon>
    </lineage>
</organism>
<proteinExistence type="predicted"/>
<dbReference type="Gene3D" id="3.40.50.300">
    <property type="entry name" value="P-loop containing nucleotide triphosphate hydrolases"/>
    <property type="match status" value="1"/>
</dbReference>
<dbReference type="InterPro" id="IPR045455">
    <property type="entry name" value="NrS-1_pol-like_helicase"/>
</dbReference>
<keyword evidence="3" id="KW-1185">Reference proteome</keyword>
<dbReference type="Proteomes" id="UP000612055">
    <property type="component" value="Unassembled WGS sequence"/>
</dbReference>
<dbReference type="EMBL" id="JAEHOE010000150">
    <property type="protein sequence ID" value="KAG2484426.1"/>
    <property type="molecule type" value="Genomic_DNA"/>
</dbReference>
<gene>
    <name evidence="2" type="ORF">HYH03_016736</name>
</gene>
<dbReference type="AlphaFoldDB" id="A0A835XIH4"/>
<reference evidence="2" key="1">
    <citation type="journal article" date="2020" name="bioRxiv">
        <title>Comparative genomics of Chlamydomonas.</title>
        <authorList>
            <person name="Craig R.J."/>
            <person name="Hasan A.R."/>
            <person name="Ness R.W."/>
            <person name="Keightley P.D."/>
        </authorList>
    </citation>
    <scope>NUCLEOTIDE SEQUENCE</scope>
    <source>
        <strain evidence="2">CCAP 11/70</strain>
    </source>
</reference>
<sequence>MELLTATGWYHPFWDWERYCEHQPTEGALKLMYAEAQQKITRLMKSLDPTGTFEPRMHLHAAHRCRPLDGTEYKVSFRFYVSGYKVKLPALATAMKAAKAEDESPLFPAGSGFDLSVYPREGSRLLGSVLCAKGKDGDNALLQPLQLENSPHPEIHNYVVAFVQESDVALCSEPPQLRIREPFTPYVFFGGTPQAGPRGVSPAASGFGTPGGSTFGTPEVPAGAAAPHLRAVSSSSVVVKVVAALDGQGMTADTFSFRHIRGEELYFQTNTSCGRGCLTPGVHHKSNNFIVKLKPDGQMVFRCFSSKCPRTVELGRWKQDDPRAPATLDPTLLTPAQKRQFCASVVANAAPFLEEELSRDRAAEFILDYYDRFLTFIESSQPEIVSFDANGDMDRYTRRSVAGTKEVFSNTEDTFKVWLNSQDRRRASGYENRFYREGESPDPETFNLAATPPCFKWLKTALTEAELASDDYKVFEEIILQTIKEQARGWVCNNNDAQFTYLTKWAALGLQRPGKKIGTMVWLCGGQGTGKGWFWRMLGNLLGKAYAPLSSMDHLTGKFNAHLVGKLLLMIDEAFNATSAQSDALKNRVTEADMLVESKFKDSEFLTSTFQVGASTNHSKPVRLDGDDRRHVLLKTSSQHARDTPYWEPRWAGIFNPIYLRLLFRWLINLDLDGWDPRILPDKDLTSTPSGRTMWPNARTHVLRDDALSAYNAFCDLQSKHGFALAGERLKTQRDFYTSATRVLGEEGLTLSTVKWRGNGEVLGLPQNAIPLIGPGTAKKAPTGETVSTFHFASTEDITRILKQRNWWGETD</sequence>
<dbReference type="OrthoDB" id="103748at2759"/>
<protein>
    <recommendedName>
        <fullName evidence="1">NrS-1 polymerase-like helicase domain-containing protein</fullName>
    </recommendedName>
</protein>
<dbReference type="InterPro" id="IPR027417">
    <property type="entry name" value="P-loop_NTPase"/>
</dbReference>
<feature type="domain" description="NrS-1 polymerase-like helicase" evidence="1">
    <location>
        <begin position="523"/>
        <end position="630"/>
    </location>
</feature>
<dbReference type="Pfam" id="PF19263">
    <property type="entry name" value="DUF5906"/>
    <property type="match status" value="1"/>
</dbReference>
<evidence type="ECO:0000259" key="1">
    <source>
        <dbReference type="Pfam" id="PF19263"/>
    </source>
</evidence>
<dbReference type="SUPFAM" id="SSF52540">
    <property type="entry name" value="P-loop containing nucleoside triphosphate hydrolases"/>
    <property type="match status" value="1"/>
</dbReference>